<dbReference type="PROSITE" id="PS50928">
    <property type="entry name" value="ABC_TM1"/>
    <property type="match status" value="1"/>
</dbReference>
<name>A0ABX1Z101_9BACL</name>
<dbReference type="EMBL" id="WHOC01000075">
    <property type="protein sequence ID" value="NOU87062.1"/>
    <property type="molecule type" value="Genomic_DNA"/>
</dbReference>
<feature type="transmembrane region" description="Helical" evidence="7">
    <location>
        <begin position="221"/>
        <end position="239"/>
    </location>
</feature>
<evidence type="ECO:0000256" key="3">
    <source>
        <dbReference type="ARBA" id="ARBA00022475"/>
    </source>
</evidence>
<evidence type="ECO:0000259" key="8">
    <source>
        <dbReference type="PROSITE" id="PS50928"/>
    </source>
</evidence>
<keyword evidence="2 7" id="KW-0813">Transport</keyword>
<dbReference type="CDD" id="cd06261">
    <property type="entry name" value="TM_PBP2"/>
    <property type="match status" value="1"/>
</dbReference>
<dbReference type="SUPFAM" id="SSF161098">
    <property type="entry name" value="MetI-like"/>
    <property type="match status" value="1"/>
</dbReference>
<proteinExistence type="inferred from homology"/>
<comment type="similarity">
    <text evidence="7">Belongs to the binding-protein-dependent transport system permease family.</text>
</comment>
<comment type="subcellular location">
    <subcellularLocation>
        <location evidence="1 7">Cell membrane</location>
        <topology evidence="1 7">Multi-pass membrane protein</topology>
    </subcellularLocation>
</comment>
<evidence type="ECO:0000256" key="1">
    <source>
        <dbReference type="ARBA" id="ARBA00004651"/>
    </source>
</evidence>
<evidence type="ECO:0000313" key="10">
    <source>
        <dbReference type="Proteomes" id="UP000658690"/>
    </source>
</evidence>
<evidence type="ECO:0000313" key="9">
    <source>
        <dbReference type="EMBL" id="NOU87062.1"/>
    </source>
</evidence>
<comment type="caution">
    <text evidence="9">The sequence shown here is derived from an EMBL/GenBank/DDBJ whole genome shotgun (WGS) entry which is preliminary data.</text>
</comment>
<keyword evidence="10" id="KW-1185">Reference proteome</keyword>
<sequence>MTNLKGASKSLERKRKWSHIRKDKLLYLMAIPGILFFIVFHYIPMYGILLAFKKYNIYQGFFASEWIGLDNFKTLFTMYGFDRAFKNTIIISIYQLVFAFPFPIILSILLNEIRHQLYKKFVQTSIYLPHFVSWIIISGILFAILSPSTGVIKEIAGFFGYENFTFNLLSSKEYFRSLLVISNIWKEAGFGTVLYLATIATIDQQLYEAAKVDGAKKWKQIWHITLPGLRTTIVILLIFRVGSMLNTGLDQVFALYNPQVYEVSEILDTYIYKLAFQEAKYDLATASGLFKSLISLVLVLFTNFIAKKIDSDSGLM</sequence>
<dbReference type="InterPro" id="IPR050809">
    <property type="entry name" value="UgpAE/MalFG_permease"/>
</dbReference>
<evidence type="ECO:0000256" key="4">
    <source>
        <dbReference type="ARBA" id="ARBA00022692"/>
    </source>
</evidence>
<evidence type="ECO:0000256" key="7">
    <source>
        <dbReference type="RuleBase" id="RU363032"/>
    </source>
</evidence>
<gene>
    <name evidence="9" type="ORF">GC102_14915</name>
</gene>
<dbReference type="InterPro" id="IPR000515">
    <property type="entry name" value="MetI-like"/>
</dbReference>
<keyword evidence="6 7" id="KW-0472">Membrane</keyword>
<feature type="transmembrane region" description="Helical" evidence="7">
    <location>
        <begin position="89"/>
        <end position="110"/>
    </location>
</feature>
<evidence type="ECO:0000256" key="6">
    <source>
        <dbReference type="ARBA" id="ARBA00023136"/>
    </source>
</evidence>
<feature type="transmembrane region" description="Helical" evidence="7">
    <location>
        <begin position="174"/>
        <end position="200"/>
    </location>
</feature>
<keyword evidence="5 7" id="KW-1133">Transmembrane helix</keyword>
<evidence type="ECO:0000256" key="2">
    <source>
        <dbReference type="ARBA" id="ARBA00022448"/>
    </source>
</evidence>
<feature type="transmembrane region" description="Helical" evidence="7">
    <location>
        <begin position="131"/>
        <end position="152"/>
    </location>
</feature>
<dbReference type="Proteomes" id="UP000658690">
    <property type="component" value="Unassembled WGS sequence"/>
</dbReference>
<keyword evidence="3" id="KW-1003">Cell membrane</keyword>
<dbReference type="PANTHER" id="PTHR43227">
    <property type="entry name" value="BLL4140 PROTEIN"/>
    <property type="match status" value="1"/>
</dbReference>
<organism evidence="9 10">
    <name type="scientific">Paenibacillus germinis</name>
    <dbReference type="NCBI Taxonomy" id="2654979"/>
    <lineage>
        <taxon>Bacteria</taxon>
        <taxon>Bacillati</taxon>
        <taxon>Bacillota</taxon>
        <taxon>Bacilli</taxon>
        <taxon>Bacillales</taxon>
        <taxon>Paenibacillaceae</taxon>
        <taxon>Paenibacillus</taxon>
    </lineage>
</organism>
<dbReference type="Pfam" id="PF00528">
    <property type="entry name" value="BPD_transp_1"/>
    <property type="match status" value="1"/>
</dbReference>
<dbReference type="InterPro" id="IPR035906">
    <property type="entry name" value="MetI-like_sf"/>
</dbReference>
<reference evidence="9 10" key="1">
    <citation type="submission" date="2019-10" db="EMBL/GenBank/DDBJ databases">
        <title>Description of Paenibacillus choica sp. nov.</title>
        <authorList>
            <person name="Carlier A."/>
            <person name="Qi S."/>
        </authorList>
    </citation>
    <scope>NUCLEOTIDE SEQUENCE [LARGE SCALE GENOMIC DNA]</scope>
    <source>
        <strain evidence="9 10">LMG 31460</strain>
    </source>
</reference>
<evidence type="ECO:0000256" key="5">
    <source>
        <dbReference type="ARBA" id="ARBA00022989"/>
    </source>
</evidence>
<feature type="transmembrane region" description="Helical" evidence="7">
    <location>
        <begin position="25"/>
        <end position="43"/>
    </location>
</feature>
<feature type="domain" description="ABC transmembrane type-1" evidence="8">
    <location>
        <begin position="85"/>
        <end position="302"/>
    </location>
</feature>
<keyword evidence="4 7" id="KW-0812">Transmembrane</keyword>
<dbReference type="PANTHER" id="PTHR43227:SF11">
    <property type="entry name" value="BLL4140 PROTEIN"/>
    <property type="match status" value="1"/>
</dbReference>
<protein>
    <submittedName>
        <fullName evidence="9">ABC transporter permease subunit</fullName>
    </submittedName>
</protein>
<dbReference type="Gene3D" id="1.10.3720.10">
    <property type="entry name" value="MetI-like"/>
    <property type="match status" value="1"/>
</dbReference>
<accession>A0ABX1Z101</accession>
<feature type="transmembrane region" description="Helical" evidence="7">
    <location>
        <begin position="288"/>
        <end position="306"/>
    </location>
</feature>